<feature type="compositionally biased region" description="Basic and acidic residues" evidence="1">
    <location>
        <begin position="18"/>
        <end position="31"/>
    </location>
</feature>
<evidence type="ECO:0000313" key="2">
    <source>
        <dbReference type="EMBL" id="KAJ7026266.1"/>
    </source>
</evidence>
<comment type="caution">
    <text evidence="2">The sequence shown here is derived from an EMBL/GenBank/DDBJ whole genome shotgun (WGS) entry which is preliminary data.</text>
</comment>
<dbReference type="EMBL" id="JARJCM010000141">
    <property type="protein sequence ID" value="KAJ7026266.1"/>
    <property type="molecule type" value="Genomic_DNA"/>
</dbReference>
<dbReference type="Proteomes" id="UP001218188">
    <property type="component" value="Unassembled WGS sequence"/>
</dbReference>
<evidence type="ECO:0000256" key="1">
    <source>
        <dbReference type="SAM" id="MobiDB-lite"/>
    </source>
</evidence>
<dbReference type="AlphaFoldDB" id="A0AAD6SE20"/>
<evidence type="ECO:0000313" key="3">
    <source>
        <dbReference type="Proteomes" id="UP001218188"/>
    </source>
</evidence>
<organism evidence="2 3">
    <name type="scientific">Mycena alexandri</name>
    <dbReference type="NCBI Taxonomy" id="1745969"/>
    <lineage>
        <taxon>Eukaryota</taxon>
        <taxon>Fungi</taxon>
        <taxon>Dikarya</taxon>
        <taxon>Basidiomycota</taxon>
        <taxon>Agaricomycotina</taxon>
        <taxon>Agaricomycetes</taxon>
        <taxon>Agaricomycetidae</taxon>
        <taxon>Agaricales</taxon>
        <taxon>Marasmiineae</taxon>
        <taxon>Mycenaceae</taxon>
        <taxon>Mycena</taxon>
    </lineage>
</organism>
<protein>
    <submittedName>
        <fullName evidence="2">Uncharacterized protein</fullName>
    </submittedName>
</protein>
<keyword evidence="3" id="KW-1185">Reference proteome</keyword>
<feature type="region of interest" description="Disordered" evidence="1">
    <location>
        <begin position="1"/>
        <end position="38"/>
    </location>
</feature>
<sequence>MAASITTRARARTTRGSRTKEKAEKEMREDGPIGQSADVTKHHTTCAPLSLSLSITTHNDLQVASKTCFLDALCGNAQFSRSRRTIGRVQKWRRSVFHWMDELNIQKVYEQEDLITRPAAFHKQPRNSITFSKEILDSLDFSRERGCGGGCGGVLGGG</sequence>
<reference evidence="2" key="1">
    <citation type="submission" date="2023-03" db="EMBL/GenBank/DDBJ databases">
        <title>Massive genome expansion in bonnet fungi (Mycena s.s.) driven by repeated elements and novel gene families across ecological guilds.</title>
        <authorList>
            <consortium name="Lawrence Berkeley National Laboratory"/>
            <person name="Harder C.B."/>
            <person name="Miyauchi S."/>
            <person name="Viragh M."/>
            <person name="Kuo A."/>
            <person name="Thoen E."/>
            <person name="Andreopoulos B."/>
            <person name="Lu D."/>
            <person name="Skrede I."/>
            <person name="Drula E."/>
            <person name="Henrissat B."/>
            <person name="Morin E."/>
            <person name="Kohler A."/>
            <person name="Barry K."/>
            <person name="LaButti K."/>
            <person name="Morin E."/>
            <person name="Salamov A."/>
            <person name="Lipzen A."/>
            <person name="Mereny Z."/>
            <person name="Hegedus B."/>
            <person name="Baldrian P."/>
            <person name="Stursova M."/>
            <person name="Weitz H."/>
            <person name="Taylor A."/>
            <person name="Grigoriev I.V."/>
            <person name="Nagy L.G."/>
            <person name="Martin F."/>
            <person name="Kauserud H."/>
        </authorList>
    </citation>
    <scope>NUCLEOTIDE SEQUENCE</scope>
    <source>
        <strain evidence="2">CBHHK200</strain>
    </source>
</reference>
<proteinExistence type="predicted"/>
<accession>A0AAD6SE20</accession>
<name>A0AAD6SE20_9AGAR</name>
<gene>
    <name evidence="2" type="ORF">C8F04DRAFT_1190709</name>
</gene>